<dbReference type="GO" id="GO:0032259">
    <property type="term" value="P:methylation"/>
    <property type="evidence" value="ECO:0007669"/>
    <property type="project" value="UniProtKB-KW"/>
</dbReference>
<evidence type="ECO:0000313" key="5">
    <source>
        <dbReference type="Proteomes" id="UP000647491"/>
    </source>
</evidence>
<proteinExistence type="predicted"/>
<dbReference type="InterPro" id="IPR029063">
    <property type="entry name" value="SAM-dependent_MTases_sf"/>
</dbReference>
<comment type="caution">
    <text evidence="4">The sequence shown here is derived from an EMBL/GenBank/DDBJ whole genome shotgun (WGS) entry which is preliminary data.</text>
</comment>
<dbReference type="GO" id="GO:0008168">
    <property type="term" value="F:methyltransferase activity"/>
    <property type="evidence" value="ECO:0007669"/>
    <property type="project" value="UniProtKB-KW"/>
</dbReference>
<dbReference type="InterPro" id="IPR041698">
    <property type="entry name" value="Methyltransf_25"/>
</dbReference>
<dbReference type="Gene3D" id="3.40.50.150">
    <property type="entry name" value="Vaccinia Virus protein VP39"/>
    <property type="match status" value="1"/>
</dbReference>
<dbReference type="Proteomes" id="UP000647491">
    <property type="component" value="Unassembled WGS sequence"/>
</dbReference>
<accession>A0ABR7NP49</accession>
<dbReference type="EMBL" id="JACRTJ010000002">
    <property type="protein sequence ID" value="MBC8597778.1"/>
    <property type="molecule type" value="Genomic_DNA"/>
</dbReference>
<name>A0ABR7NP49_9FIRM</name>
<dbReference type="CDD" id="cd02440">
    <property type="entry name" value="AdoMet_MTases"/>
    <property type="match status" value="1"/>
</dbReference>
<feature type="domain" description="Methyltransferase" evidence="3">
    <location>
        <begin position="42"/>
        <end position="133"/>
    </location>
</feature>
<keyword evidence="5" id="KW-1185">Reference proteome</keyword>
<gene>
    <name evidence="4" type="ORF">H8708_00770</name>
</gene>
<reference evidence="4 5" key="1">
    <citation type="submission" date="2020-08" db="EMBL/GenBank/DDBJ databases">
        <title>Genome public.</title>
        <authorList>
            <person name="Liu C."/>
            <person name="Sun Q."/>
        </authorList>
    </citation>
    <scope>NUCLEOTIDE SEQUENCE [LARGE SCALE GENOMIC DNA]</scope>
    <source>
        <strain evidence="4 5">BX10</strain>
    </source>
</reference>
<evidence type="ECO:0000313" key="4">
    <source>
        <dbReference type="EMBL" id="MBC8597778.1"/>
    </source>
</evidence>
<keyword evidence="1 4" id="KW-0489">Methyltransferase</keyword>
<dbReference type="PANTHER" id="PTHR43861:SF1">
    <property type="entry name" value="TRANS-ACONITATE 2-METHYLTRANSFERASE"/>
    <property type="match status" value="1"/>
</dbReference>
<dbReference type="PANTHER" id="PTHR43861">
    <property type="entry name" value="TRANS-ACONITATE 2-METHYLTRANSFERASE-RELATED"/>
    <property type="match status" value="1"/>
</dbReference>
<protein>
    <submittedName>
        <fullName evidence="4">Class I SAM-dependent methyltransferase</fullName>
    </submittedName>
</protein>
<dbReference type="Gene3D" id="2.20.25.110">
    <property type="entry name" value="S-adenosyl-L-methionine-dependent methyltransferases"/>
    <property type="match status" value="1"/>
</dbReference>
<dbReference type="Pfam" id="PF13649">
    <property type="entry name" value="Methyltransf_25"/>
    <property type="match status" value="1"/>
</dbReference>
<keyword evidence="2" id="KW-0808">Transferase</keyword>
<organism evidence="4 5">
    <name type="scientific">Enterocloster hominis</name>
    <name type="common">ex Liu et al. 2021</name>
    <dbReference type="NCBI Taxonomy" id="2763663"/>
    <lineage>
        <taxon>Bacteria</taxon>
        <taxon>Bacillati</taxon>
        <taxon>Bacillota</taxon>
        <taxon>Clostridia</taxon>
        <taxon>Lachnospirales</taxon>
        <taxon>Lachnospiraceae</taxon>
        <taxon>Enterocloster</taxon>
    </lineage>
</organism>
<evidence type="ECO:0000256" key="2">
    <source>
        <dbReference type="ARBA" id="ARBA00022679"/>
    </source>
</evidence>
<evidence type="ECO:0000256" key="1">
    <source>
        <dbReference type="ARBA" id="ARBA00022603"/>
    </source>
</evidence>
<dbReference type="SUPFAM" id="SSF53335">
    <property type="entry name" value="S-adenosyl-L-methionine-dependent methyltransferases"/>
    <property type="match status" value="1"/>
</dbReference>
<evidence type="ECO:0000259" key="3">
    <source>
        <dbReference type="Pfam" id="PF13649"/>
    </source>
</evidence>
<sequence length="250" mass="28852">MDKMKQNYYGSLCTELYELLHKEAPREELDFYLSYAEKDKKILEVMCGSGRFLVPFMDRGFDICGIDLSAHMLERLKKKAPSAKAVQADILEYDSPDWFDYIFISSGSISLFTDTKLCRRILKKLKEMLTPEGRLVFAIETMADRCPDDNGYKITASAETKEGLTLVLKSRNHYDEQSQTQFSPGIYELYGGARLLQREHMDFQTHLYRPGEMEQFLVEAGFKEINIYSSFQKAPAADDPEKSFLFVCRV</sequence>